<evidence type="ECO:0000313" key="1">
    <source>
        <dbReference type="EMBL" id="KAJ7019963.1"/>
    </source>
</evidence>
<comment type="caution">
    <text evidence="1">The sequence shown here is derived from an EMBL/GenBank/DDBJ whole genome shotgun (WGS) entry which is preliminary data.</text>
</comment>
<gene>
    <name evidence="1" type="ORF">C8F04DRAFT_1275672</name>
</gene>
<protein>
    <submittedName>
        <fullName evidence="1">Uncharacterized protein</fullName>
    </submittedName>
</protein>
<organism evidence="1 2">
    <name type="scientific">Mycena alexandri</name>
    <dbReference type="NCBI Taxonomy" id="1745969"/>
    <lineage>
        <taxon>Eukaryota</taxon>
        <taxon>Fungi</taxon>
        <taxon>Dikarya</taxon>
        <taxon>Basidiomycota</taxon>
        <taxon>Agaricomycotina</taxon>
        <taxon>Agaricomycetes</taxon>
        <taxon>Agaricomycetidae</taxon>
        <taxon>Agaricales</taxon>
        <taxon>Marasmiineae</taxon>
        <taxon>Mycenaceae</taxon>
        <taxon>Mycena</taxon>
    </lineage>
</organism>
<dbReference type="Proteomes" id="UP001218188">
    <property type="component" value="Unassembled WGS sequence"/>
</dbReference>
<sequence length="417" mass="46200">MKSRPRIRLTLSRFGFIISPRTPPYVPDVLICSVDAHSPLVSVVGALSSDVTPVSARNLSRWLFLLARHSARARPVRPPAVYRPITVVGTDVFIRCLDEIGTETFACDSSAPLPPGCYALFDPSGNPYEYPVGCTMPRPTFAITEPTWDVPDNHQHAAYRMRKPVPETLANEARQRDRGLCCFTGRPSDYITWIIPPLLSRAVAPSTFSREHCISIDNVFTISSDLLEAYHDNRITIDPQDGYRIVVFEEFPYVSLLDRLDSPPSSGRFWRASLCWTLAVRFAGCDAGFDGVSALEARELLDELTWDQNMIPQGPEWSTSAGQEAIRTFFWARTGGSALSREHTPPPSPSRCILSSSDEIYPASVSEDGSENSNPGDHSQSTLCNRLNVRSRPAYCRCVAPPSVHAVAINCHVSFNL</sequence>
<dbReference type="AlphaFoldDB" id="A0AAD6S2P2"/>
<reference evidence="1" key="1">
    <citation type="submission" date="2023-03" db="EMBL/GenBank/DDBJ databases">
        <title>Massive genome expansion in bonnet fungi (Mycena s.s.) driven by repeated elements and novel gene families across ecological guilds.</title>
        <authorList>
            <consortium name="Lawrence Berkeley National Laboratory"/>
            <person name="Harder C.B."/>
            <person name="Miyauchi S."/>
            <person name="Viragh M."/>
            <person name="Kuo A."/>
            <person name="Thoen E."/>
            <person name="Andreopoulos B."/>
            <person name="Lu D."/>
            <person name="Skrede I."/>
            <person name="Drula E."/>
            <person name="Henrissat B."/>
            <person name="Morin E."/>
            <person name="Kohler A."/>
            <person name="Barry K."/>
            <person name="LaButti K."/>
            <person name="Morin E."/>
            <person name="Salamov A."/>
            <person name="Lipzen A."/>
            <person name="Mereny Z."/>
            <person name="Hegedus B."/>
            <person name="Baldrian P."/>
            <person name="Stursova M."/>
            <person name="Weitz H."/>
            <person name="Taylor A."/>
            <person name="Grigoriev I.V."/>
            <person name="Nagy L.G."/>
            <person name="Martin F."/>
            <person name="Kauserud H."/>
        </authorList>
    </citation>
    <scope>NUCLEOTIDE SEQUENCE</scope>
    <source>
        <strain evidence="1">CBHHK200</strain>
    </source>
</reference>
<dbReference type="EMBL" id="JARJCM010000278">
    <property type="protein sequence ID" value="KAJ7019963.1"/>
    <property type="molecule type" value="Genomic_DNA"/>
</dbReference>
<name>A0AAD6S2P2_9AGAR</name>
<proteinExistence type="predicted"/>
<evidence type="ECO:0000313" key="2">
    <source>
        <dbReference type="Proteomes" id="UP001218188"/>
    </source>
</evidence>
<accession>A0AAD6S2P2</accession>
<keyword evidence="2" id="KW-1185">Reference proteome</keyword>